<dbReference type="EMBL" id="CP017686">
    <property type="protein sequence ID" value="AYQ54331.1"/>
    <property type="molecule type" value="Genomic_DNA"/>
</dbReference>
<accession>A0A3G3IF01</accession>
<dbReference type="AlphaFoldDB" id="A0A3G3IF01"/>
<dbReference type="PROSITE" id="PS50880">
    <property type="entry name" value="TOPRIM"/>
    <property type="match status" value="1"/>
</dbReference>
<gene>
    <name evidence="2" type="ORF">BKD89_00655</name>
</gene>
<feature type="domain" description="Toprim" evidence="1">
    <location>
        <begin position="23"/>
        <end position="113"/>
    </location>
</feature>
<dbReference type="SUPFAM" id="SSF110455">
    <property type="entry name" value="Toprim domain"/>
    <property type="match status" value="1"/>
</dbReference>
<dbReference type="OMA" id="VMILTDF"/>
<proteinExistence type="predicted"/>
<reference evidence="2 3" key="1">
    <citation type="submission" date="2016-10" db="EMBL/GenBank/DDBJ databases">
        <title>Complete genome of the TMA-utilizing, human hosted archaeon Methanomethylophilus alvus Gen. nov, sp. nov., strain Mx-05, derived from a pure culture.</title>
        <authorList>
            <person name="Brugere J.-F."/>
            <person name="Ben Hania W."/>
            <person name="Chaudhary P.P."/>
            <person name="Gaci N."/>
            <person name="Borrel G."/>
            <person name="Cao Van Tuat L."/>
            <person name="Fardeau M.-L."/>
            <person name="Harris H.M.B."/>
            <person name="O'Toole P.W."/>
            <person name="Ollivier B."/>
        </authorList>
    </citation>
    <scope>NUCLEOTIDE SEQUENCE [LARGE SCALE GENOMIC DNA]</scope>
    <source>
        <strain evidence="2 3">Mx-05</strain>
    </source>
</reference>
<dbReference type="PANTHER" id="PTHR39964:SF2">
    <property type="entry name" value="UPF0292 PROTEIN MJ1624"/>
    <property type="match status" value="1"/>
</dbReference>
<evidence type="ECO:0000313" key="2">
    <source>
        <dbReference type="EMBL" id="AYQ54331.1"/>
    </source>
</evidence>
<dbReference type="Proteomes" id="UP000273278">
    <property type="component" value="Chromosome"/>
</dbReference>
<dbReference type="Gene3D" id="3.40.1360.10">
    <property type="match status" value="1"/>
</dbReference>
<dbReference type="InterPro" id="IPR006171">
    <property type="entry name" value="TOPRIM_dom"/>
</dbReference>
<name>A0A3G3IF01_9ARCH</name>
<evidence type="ECO:0000313" key="3">
    <source>
        <dbReference type="Proteomes" id="UP000273278"/>
    </source>
</evidence>
<organism evidence="2 3">
    <name type="scientific">Methanomethylophilus alvi</name>
    <dbReference type="NCBI Taxonomy" id="1291540"/>
    <lineage>
        <taxon>Archaea</taxon>
        <taxon>Methanobacteriati</taxon>
        <taxon>Thermoplasmatota</taxon>
        <taxon>Thermoplasmata</taxon>
        <taxon>Methanomassiliicoccales</taxon>
        <taxon>Methanomethylophilaceae</taxon>
        <taxon>Methanomethylophilus</taxon>
    </lineage>
</organism>
<protein>
    <submittedName>
        <fullName evidence="2">Toprim subdomain protein</fullName>
    </submittedName>
</protein>
<dbReference type="PANTHER" id="PTHR39964">
    <property type="entry name" value="UPF0292 PROTEIN TK1411"/>
    <property type="match status" value="1"/>
</dbReference>
<evidence type="ECO:0000259" key="1">
    <source>
        <dbReference type="PROSITE" id="PS50880"/>
    </source>
</evidence>
<sequence>MSDEVRLEEILKVLGRLKELSADHVILVEGRKDREALAYLGISGDVFQIQSSGGPSAAAEYVESRGGKAVILTDWDRRGGNLAATLRDILGRDNPDIDGSVREDLSRLSRHYIKDVEALDSLVDRLSADPRLL</sequence>